<dbReference type="GO" id="GO:0016491">
    <property type="term" value="F:oxidoreductase activity"/>
    <property type="evidence" value="ECO:0007669"/>
    <property type="project" value="UniProtKB-KW"/>
</dbReference>
<evidence type="ECO:0000259" key="4">
    <source>
        <dbReference type="Pfam" id="PF00734"/>
    </source>
</evidence>
<dbReference type="Pfam" id="PF00734">
    <property type="entry name" value="CBM_1"/>
    <property type="match status" value="2"/>
</dbReference>
<keyword evidence="6" id="KW-1185">Reference proteome</keyword>
<evidence type="ECO:0000313" key="6">
    <source>
        <dbReference type="Proteomes" id="UP001165121"/>
    </source>
</evidence>
<dbReference type="EMBL" id="BSXT01000990">
    <property type="protein sequence ID" value="GMF37194.1"/>
    <property type="molecule type" value="Genomic_DNA"/>
</dbReference>
<dbReference type="InterPro" id="IPR016160">
    <property type="entry name" value="Ald_DH_CS_CYS"/>
</dbReference>
<evidence type="ECO:0000256" key="3">
    <source>
        <dbReference type="SAM" id="MobiDB-lite"/>
    </source>
</evidence>
<sequence length="379" mass="41258">MICTPPRASESPPPRLAIFHRSLCDSRRRPQVSTAPASSLKFQVSSFKSPNQMKIVAFAFAAAAALSAADAAQQASVHLRIHDKGGSCTITNESQCNGQNWTGSTCCADSSYECRWSDDGQNVQRCQKKKGGNTGGNTGGGSVADWGACTGGQKCSNPSSVCVKYSNYYSQCKPATLPAGELCGQNDGTNVWKYDKCPSNQKCTAMGKDFRCTNKKQQKIAPRKDGSCTITNESQCDGQNWTGSTCCADPSYECRWSDDGQNVKRCQKISDTADSYDSDSDDYSDDSEDIEYTSYVDDWADCTKDDVGCSNPSSICVYHSTSYAQCKPYPLPSGELCGQSDGTNEWWYPFCSSGESCEANGSDSRCTKAKKRHHHHRQH</sequence>
<evidence type="ECO:0000256" key="2">
    <source>
        <dbReference type="ARBA" id="ARBA00023002"/>
    </source>
</evidence>
<reference evidence="5" key="1">
    <citation type="submission" date="2023-04" db="EMBL/GenBank/DDBJ databases">
        <title>Phytophthora fragariaefolia NBRC 109709.</title>
        <authorList>
            <person name="Ichikawa N."/>
            <person name="Sato H."/>
            <person name="Tonouchi N."/>
        </authorList>
    </citation>
    <scope>NUCLEOTIDE SEQUENCE</scope>
    <source>
        <strain evidence="5">NBRC 109709</strain>
    </source>
</reference>
<dbReference type="InterPro" id="IPR000254">
    <property type="entry name" value="CBD"/>
</dbReference>
<name>A0A9W7CP01_9STRA</name>
<feature type="region of interest" description="Disordered" evidence="3">
    <location>
        <begin position="357"/>
        <end position="379"/>
    </location>
</feature>
<keyword evidence="1" id="KW-0732">Signal</keyword>
<dbReference type="PROSITE" id="PS00070">
    <property type="entry name" value="ALDEHYDE_DEHYDR_CYS"/>
    <property type="match status" value="1"/>
</dbReference>
<dbReference type="GO" id="GO:0030248">
    <property type="term" value="F:cellulose binding"/>
    <property type="evidence" value="ECO:0007669"/>
    <property type="project" value="InterPro"/>
</dbReference>
<dbReference type="AlphaFoldDB" id="A0A9W7CP01"/>
<protein>
    <submittedName>
        <fullName evidence="5">Unnamed protein product</fullName>
    </submittedName>
</protein>
<accession>A0A9W7CP01</accession>
<dbReference type="GO" id="GO:0005576">
    <property type="term" value="C:extracellular region"/>
    <property type="evidence" value="ECO:0007669"/>
    <property type="project" value="InterPro"/>
</dbReference>
<feature type="domain" description="CBM1" evidence="4">
    <location>
        <begin position="95"/>
        <end position="115"/>
    </location>
</feature>
<gene>
    <name evidence="5" type="ORF">Pfra01_001035800</name>
</gene>
<proteinExistence type="predicted"/>
<feature type="domain" description="CBM1" evidence="4">
    <location>
        <begin position="235"/>
        <end position="254"/>
    </location>
</feature>
<keyword evidence="2" id="KW-0560">Oxidoreductase</keyword>
<dbReference type="Proteomes" id="UP001165121">
    <property type="component" value="Unassembled WGS sequence"/>
</dbReference>
<comment type="caution">
    <text evidence="5">The sequence shown here is derived from an EMBL/GenBank/DDBJ whole genome shotgun (WGS) entry which is preliminary data.</text>
</comment>
<dbReference type="GO" id="GO:0005975">
    <property type="term" value="P:carbohydrate metabolic process"/>
    <property type="evidence" value="ECO:0007669"/>
    <property type="project" value="InterPro"/>
</dbReference>
<evidence type="ECO:0000313" key="5">
    <source>
        <dbReference type="EMBL" id="GMF37194.1"/>
    </source>
</evidence>
<organism evidence="5 6">
    <name type="scientific">Phytophthora fragariaefolia</name>
    <dbReference type="NCBI Taxonomy" id="1490495"/>
    <lineage>
        <taxon>Eukaryota</taxon>
        <taxon>Sar</taxon>
        <taxon>Stramenopiles</taxon>
        <taxon>Oomycota</taxon>
        <taxon>Peronosporomycetes</taxon>
        <taxon>Peronosporales</taxon>
        <taxon>Peronosporaceae</taxon>
        <taxon>Phytophthora</taxon>
    </lineage>
</organism>
<evidence type="ECO:0000256" key="1">
    <source>
        <dbReference type="ARBA" id="ARBA00022729"/>
    </source>
</evidence>
<feature type="compositionally biased region" description="Basic residues" evidence="3">
    <location>
        <begin position="367"/>
        <end position="379"/>
    </location>
</feature>
<dbReference type="OrthoDB" id="108852at2759"/>